<sequence>AERERRRLQADGGERLQDMARTRRARLPRVHRRRHRREVRPLIRRRYQRQARGNGRLRLDHLPVAGASRRGEREGDERPAHRRRHGEQGDAVRLQAHALRRLRDTCGEL</sequence>
<feature type="non-terminal residue" evidence="2">
    <location>
        <position position="1"/>
    </location>
</feature>
<reference evidence="2" key="1">
    <citation type="submission" date="2020-02" db="EMBL/GenBank/DDBJ databases">
        <authorList>
            <person name="Meier V. D."/>
        </authorList>
    </citation>
    <scope>NUCLEOTIDE SEQUENCE</scope>
    <source>
        <strain evidence="2">AVDCRST_MAG42</strain>
    </source>
</reference>
<accession>A0A6J4HFI0</accession>
<protein>
    <submittedName>
        <fullName evidence="2">Uncharacterized protein</fullName>
    </submittedName>
</protein>
<organism evidence="2">
    <name type="scientific">uncultured Chthoniobacterales bacterium</name>
    <dbReference type="NCBI Taxonomy" id="1836801"/>
    <lineage>
        <taxon>Bacteria</taxon>
        <taxon>Pseudomonadati</taxon>
        <taxon>Verrucomicrobiota</taxon>
        <taxon>Spartobacteria</taxon>
        <taxon>Chthoniobacterales</taxon>
        <taxon>environmental samples</taxon>
    </lineage>
</organism>
<evidence type="ECO:0000313" key="2">
    <source>
        <dbReference type="EMBL" id="CAA9221835.1"/>
    </source>
</evidence>
<gene>
    <name evidence="2" type="ORF">AVDCRST_MAG42-617</name>
</gene>
<feature type="compositionally biased region" description="Basic residues" evidence="1">
    <location>
        <begin position="22"/>
        <end position="49"/>
    </location>
</feature>
<evidence type="ECO:0000256" key="1">
    <source>
        <dbReference type="SAM" id="MobiDB-lite"/>
    </source>
</evidence>
<feature type="region of interest" description="Disordered" evidence="1">
    <location>
        <begin position="1"/>
        <end position="94"/>
    </location>
</feature>
<name>A0A6J4HFI0_9BACT</name>
<feature type="compositionally biased region" description="Basic and acidic residues" evidence="1">
    <location>
        <begin position="69"/>
        <end position="79"/>
    </location>
</feature>
<proteinExistence type="predicted"/>
<feature type="compositionally biased region" description="Basic and acidic residues" evidence="1">
    <location>
        <begin position="1"/>
        <end position="21"/>
    </location>
</feature>
<dbReference type="AlphaFoldDB" id="A0A6J4HFI0"/>
<dbReference type="EMBL" id="CADCTA010000040">
    <property type="protein sequence ID" value="CAA9221835.1"/>
    <property type="molecule type" value="Genomic_DNA"/>
</dbReference>
<feature type="non-terminal residue" evidence="2">
    <location>
        <position position="109"/>
    </location>
</feature>